<feature type="transmembrane region" description="Helical" evidence="7">
    <location>
        <begin position="44"/>
        <end position="67"/>
    </location>
</feature>
<evidence type="ECO:0000313" key="8">
    <source>
        <dbReference type="EMBL" id="KAJ1910856.1"/>
    </source>
</evidence>
<dbReference type="InterPro" id="IPR002293">
    <property type="entry name" value="AA/rel_permease1"/>
</dbReference>
<dbReference type="PANTHER" id="PTHR43243:SF4">
    <property type="entry name" value="CATIONIC AMINO ACID TRANSPORTER 4"/>
    <property type="match status" value="1"/>
</dbReference>
<dbReference type="AlphaFoldDB" id="A0A9W7ZLL6"/>
<dbReference type="Gene3D" id="1.20.1740.10">
    <property type="entry name" value="Amino acid/polyamine transporter I"/>
    <property type="match status" value="1"/>
</dbReference>
<comment type="caution">
    <text evidence="8">The sequence shown here is derived from an EMBL/GenBank/DDBJ whole genome shotgun (WGS) entry which is preliminary data.</text>
</comment>
<feature type="region of interest" description="Disordered" evidence="6">
    <location>
        <begin position="495"/>
        <end position="538"/>
    </location>
</feature>
<comment type="subcellular location">
    <subcellularLocation>
        <location evidence="1">Membrane</location>
        <topology evidence="1">Multi-pass membrane protein</topology>
    </subcellularLocation>
</comment>
<keyword evidence="3 7" id="KW-0812">Transmembrane</keyword>
<gene>
    <name evidence="8" type="ORF">H4219_006106</name>
</gene>
<feature type="transmembrane region" description="Helical" evidence="7">
    <location>
        <begin position="442"/>
        <end position="461"/>
    </location>
</feature>
<feature type="transmembrane region" description="Helical" evidence="7">
    <location>
        <begin position="128"/>
        <end position="148"/>
    </location>
</feature>
<keyword evidence="4 7" id="KW-1133">Transmembrane helix</keyword>
<evidence type="ECO:0000256" key="7">
    <source>
        <dbReference type="SAM" id="Phobius"/>
    </source>
</evidence>
<protein>
    <submittedName>
        <fullName evidence="8">Uncharacterized protein</fullName>
    </submittedName>
</protein>
<keyword evidence="5 7" id="KW-0472">Membrane</keyword>
<evidence type="ECO:0000256" key="1">
    <source>
        <dbReference type="ARBA" id="ARBA00004141"/>
    </source>
</evidence>
<feature type="transmembrane region" description="Helical" evidence="7">
    <location>
        <begin position="383"/>
        <end position="402"/>
    </location>
</feature>
<feature type="transmembrane region" description="Helical" evidence="7">
    <location>
        <begin position="286"/>
        <end position="311"/>
    </location>
</feature>
<accession>A0A9W7ZLL6</accession>
<evidence type="ECO:0000313" key="9">
    <source>
        <dbReference type="Proteomes" id="UP001150538"/>
    </source>
</evidence>
<feature type="transmembrane region" description="Helical" evidence="7">
    <location>
        <begin position="104"/>
        <end position="122"/>
    </location>
</feature>
<evidence type="ECO:0000256" key="6">
    <source>
        <dbReference type="SAM" id="MobiDB-lite"/>
    </source>
</evidence>
<evidence type="ECO:0000256" key="5">
    <source>
        <dbReference type="ARBA" id="ARBA00023136"/>
    </source>
</evidence>
<dbReference type="EMBL" id="JANBPU010000518">
    <property type="protein sequence ID" value="KAJ1910856.1"/>
    <property type="molecule type" value="Genomic_DNA"/>
</dbReference>
<feature type="transmembrane region" description="Helical" evidence="7">
    <location>
        <begin position="179"/>
        <end position="200"/>
    </location>
</feature>
<feature type="transmembrane region" description="Helical" evidence="7">
    <location>
        <begin position="331"/>
        <end position="354"/>
    </location>
</feature>
<feature type="transmembrane region" description="Helical" evidence="7">
    <location>
        <begin position="73"/>
        <end position="92"/>
    </location>
</feature>
<name>A0A9W7ZLL6_9FUNG</name>
<dbReference type="GO" id="GO:0015171">
    <property type="term" value="F:amino acid transmembrane transporter activity"/>
    <property type="evidence" value="ECO:0007669"/>
    <property type="project" value="TreeGrafter"/>
</dbReference>
<dbReference type="PANTHER" id="PTHR43243">
    <property type="entry name" value="INNER MEMBRANE TRANSPORTER YGJI-RELATED"/>
    <property type="match status" value="1"/>
</dbReference>
<keyword evidence="9" id="KW-1185">Reference proteome</keyword>
<proteinExistence type="predicted"/>
<evidence type="ECO:0000256" key="3">
    <source>
        <dbReference type="ARBA" id="ARBA00022692"/>
    </source>
</evidence>
<dbReference type="GO" id="GO:0016020">
    <property type="term" value="C:membrane"/>
    <property type="evidence" value="ECO:0007669"/>
    <property type="project" value="UniProtKB-SubCell"/>
</dbReference>
<feature type="transmembrane region" description="Helical" evidence="7">
    <location>
        <begin position="408"/>
        <end position="430"/>
    </location>
</feature>
<dbReference type="OrthoDB" id="5982228at2759"/>
<reference evidence="8" key="1">
    <citation type="submission" date="2022-07" db="EMBL/GenBank/DDBJ databases">
        <title>Phylogenomic reconstructions and comparative analyses of Kickxellomycotina fungi.</title>
        <authorList>
            <person name="Reynolds N.K."/>
            <person name="Stajich J.E."/>
            <person name="Barry K."/>
            <person name="Grigoriev I.V."/>
            <person name="Crous P."/>
            <person name="Smith M.E."/>
        </authorList>
    </citation>
    <scope>NUCLEOTIDE SEQUENCE</scope>
    <source>
        <strain evidence="8">NBRC 100468</strain>
    </source>
</reference>
<dbReference type="Proteomes" id="UP001150538">
    <property type="component" value="Unassembled WGS sequence"/>
</dbReference>
<organism evidence="8 9">
    <name type="scientific">Mycoemilia scoparia</name>
    <dbReference type="NCBI Taxonomy" id="417184"/>
    <lineage>
        <taxon>Eukaryota</taxon>
        <taxon>Fungi</taxon>
        <taxon>Fungi incertae sedis</taxon>
        <taxon>Zoopagomycota</taxon>
        <taxon>Kickxellomycotina</taxon>
        <taxon>Kickxellomycetes</taxon>
        <taxon>Kickxellales</taxon>
        <taxon>Kickxellaceae</taxon>
        <taxon>Mycoemilia</taxon>
    </lineage>
</organism>
<sequence length="587" mass="63967">MTLYADDPLWKRILKKCIVRKPLEQLLAESNSQALKRTLGKLDLIAVGIGAIIGTGIFVLTGTAAAVHAGPSIIISFLVAGLASALAAFSYSEMASMIPVSGSAYTFTSATMGEFMAWVIGWDLILEYLVGSATVAAGFSGYIVNFFADAFKVKLTPKTTRAPLKWNSKENKFEVVKGSYVNIPAIFIVALVTAILVFGIRESSTVNTIIVTIKLIVIILFIFGSIKYVNRDNYTPFVPERDHGEYGAIGIFKGAQQVFFAYIGFDAVSCTAQECKNPQKDLPWGICISLVVCTSLYVAVSAVLTGIANYTTLNVPAPISFALEGFANTRWLRIIIDLGAIAGLTSVILVLLMAQPRIFWSMARDGLFPRILGRTHHRFKTPYVPTLICGTVTAVLAGFLPIDVLGDMTSVGTLLAFALTQIGVMIMRYTDPNAQRGFKVPFGPYVLPPIGAAICILLLVLSGKQPIMRLFIWLGIGIIIYVVYGYRHSRINNPEKWESDPFNDPQYTLGDVESKGHDGKEYGIDDGEHSPSPGISDDSDLKGKVVVHQIPDNSHNAYSGTYYNNDNNNNNNNVAPGNMQFPVPEKY</sequence>
<feature type="transmembrane region" description="Helical" evidence="7">
    <location>
        <begin position="467"/>
        <end position="486"/>
    </location>
</feature>
<keyword evidence="2" id="KW-0813">Transport</keyword>
<feature type="transmembrane region" description="Helical" evidence="7">
    <location>
        <begin position="206"/>
        <end position="226"/>
    </location>
</feature>
<dbReference type="Pfam" id="PF13520">
    <property type="entry name" value="AA_permease_2"/>
    <property type="match status" value="1"/>
</dbReference>
<evidence type="ECO:0000256" key="4">
    <source>
        <dbReference type="ARBA" id="ARBA00022989"/>
    </source>
</evidence>
<feature type="compositionally biased region" description="Basic and acidic residues" evidence="6">
    <location>
        <begin position="512"/>
        <end position="529"/>
    </location>
</feature>
<evidence type="ECO:0000256" key="2">
    <source>
        <dbReference type="ARBA" id="ARBA00022448"/>
    </source>
</evidence>